<dbReference type="InterPro" id="IPR010652">
    <property type="entry name" value="DUF1232"/>
</dbReference>
<dbReference type="AlphaFoldDB" id="A0A8A0RM14"/>
<keyword evidence="7" id="KW-1185">Reference proteome</keyword>
<evidence type="ECO:0000256" key="1">
    <source>
        <dbReference type="ARBA" id="ARBA00004127"/>
    </source>
</evidence>
<comment type="subcellular location">
    <subcellularLocation>
        <location evidence="1">Endomembrane system</location>
        <topology evidence="1">Multi-pass membrane protein</topology>
    </subcellularLocation>
</comment>
<gene>
    <name evidence="6" type="ORF">H0A61_01808</name>
</gene>
<sequence>MGKNRGFISIIRNIPLIFRYLFDPEVPFTKKLFILAGLAYFLSPVDLIPDPILGFGFLDDVGILFLILIKLADQLEAYVNKNKKENKGKGKGDGDVVDIEFEILDDEEQQK</sequence>
<keyword evidence="4" id="KW-0472">Membrane</keyword>
<dbReference type="KEGG" id="kme:H0A61_01808"/>
<dbReference type="Pfam" id="PF06803">
    <property type="entry name" value="DUF1232"/>
    <property type="match status" value="1"/>
</dbReference>
<evidence type="ECO:0000259" key="5">
    <source>
        <dbReference type="Pfam" id="PF06803"/>
    </source>
</evidence>
<feature type="domain" description="DUF1232" evidence="5">
    <location>
        <begin position="31"/>
        <end position="66"/>
    </location>
</feature>
<evidence type="ECO:0000313" key="6">
    <source>
        <dbReference type="EMBL" id="QSQ09445.1"/>
    </source>
</evidence>
<organism evidence="6 7">
    <name type="scientific">Koleobacter methoxysyntrophicus</name>
    <dbReference type="NCBI Taxonomy" id="2751313"/>
    <lineage>
        <taxon>Bacteria</taxon>
        <taxon>Bacillati</taxon>
        <taxon>Bacillota</taxon>
        <taxon>Clostridia</taxon>
        <taxon>Koleobacterales</taxon>
        <taxon>Koleobacteraceae</taxon>
        <taxon>Koleobacter</taxon>
    </lineage>
</organism>
<dbReference type="EMBL" id="CP059066">
    <property type="protein sequence ID" value="QSQ09445.1"/>
    <property type="molecule type" value="Genomic_DNA"/>
</dbReference>
<evidence type="ECO:0000313" key="7">
    <source>
        <dbReference type="Proteomes" id="UP000662904"/>
    </source>
</evidence>
<keyword evidence="3" id="KW-1133">Transmembrane helix</keyword>
<evidence type="ECO:0000256" key="2">
    <source>
        <dbReference type="ARBA" id="ARBA00022692"/>
    </source>
</evidence>
<dbReference type="RefSeq" id="WP_206706805.1">
    <property type="nucleotide sequence ID" value="NZ_CP059066.1"/>
</dbReference>
<evidence type="ECO:0000256" key="4">
    <source>
        <dbReference type="ARBA" id="ARBA00023136"/>
    </source>
</evidence>
<reference evidence="6" key="1">
    <citation type="submission" date="2020-07" db="EMBL/GenBank/DDBJ databases">
        <title>Koleobacter methoxysyntrophicus gen. nov., sp. nov., a novel anaerobic bacterium isolated from deep subsurface oil field and proposal of Koleobacterales ord. nov. in the phylum Firmicutes.</title>
        <authorList>
            <person name="Sakamoto S."/>
            <person name="Tamaki H."/>
        </authorList>
    </citation>
    <scope>NUCLEOTIDE SEQUENCE</scope>
    <source>
        <strain evidence="6">NRmbB1</strain>
    </source>
</reference>
<dbReference type="Proteomes" id="UP000662904">
    <property type="component" value="Chromosome"/>
</dbReference>
<proteinExistence type="predicted"/>
<dbReference type="GO" id="GO:0012505">
    <property type="term" value="C:endomembrane system"/>
    <property type="evidence" value="ECO:0007669"/>
    <property type="project" value="UniProtKB-SubCell"/>
</dbReference>
<keyword evidence="2" id="KW-0812">Transmembrane</keyword>
<name>A0A8A0RM14_9FIRM</name>
<protein>
    <recommendedName>
        <fullName evidence="5">DUF1232 domain-containing protein</fullName>
    </recommendedName>
</protein>
<accession>A0A8A0RM14</accession>
<evidence type="ECO:0000256" key="3">
    <source>
        <dbReference type="ARBA" id="ARBA00022989"/>
    </source>
</evidence>